<dbReference type="InterPro" id="IPR003660">
    <property type="entry name" value="HAMP_dom"/>
</dbReference>
<dbReference type="GO" id="GO:0004888">
    <property type="term" value="F:transmembrane signaling receptor activity"/>
    <property type="evidence" value="ECO:0007669"/>
    <property type="project" value="InterPro"/>
</dbReference>
<name>A0AAW4L499_9BACT</name>
<dbReference type="SMART" id="SM00304">
    <property type="entry name" value="HAMP"/>
    <property type="match status" value="1"/>
</dbReference>
<evidence type="ECO:0000259" key="6">
    <source>
        <dbReference type="PROSITE" id="PS50111"/>
    </source>
</evidence>
<evidence type="ECO:0000256" key="4">
    <source>
        <dbReference type="PROSITE-ProRule" id="PRU00284"/>
    </source>
</evidence>
<dbReference type="GO" id="GO:0016020">
    <property type="term" value="C:membrane"/>
    <property type="evidence" value="ECO:0007669"/>
    <property type="project" value="UniProtKB-SubCell"/>
</dbReference>
<evidence type="ECO:0000313" key="8">
    <source>
        <dbReference type="EMBL" id="MBT0664635.1"/>
    </source>
</evidence>
<dbReference type="Pfam" id="PF00015">
    <property type="entry name" value="MCPsignal"/>
    <property type="match status" value="1"/>
</dbReference>
<dbReference type="PROSITE" id="PS50111">
    <property type="entry name" value="CHEMOTAXIS_TRANSDUC_2"/>
    <property type="match status" value="1"/>
</dbReference>
<feature type="domain" description="Methyl-accepting transducer" evidence="6">
    <location>
        <begin position="120"/>
        <end position="356"/>
    </location>
</feature>
<organism evidence="8 9">
    <name type="scientific">Geoanaerobacter pelophilus</name>
    <dbReference type="NCBI Taxonomy" id="60036"/>
    <lineage>
        <taxon>Bacteria</taxon>
        <taxon>Pseudomonadati</taxon>
        <taxon>Thermodesulfobacteriota</taxon>
        <taxon>Desulfuromonadia</taxon>
        <taxon>Geobacterales</taxon>
        <taxon>Geobacteraceae</taxon>
        <taxon>Geoanaerobacter</taxon>
    </lineage>
</organism>
<protein>
    <submittedName>
        <fullName evidence="8">Methyl-accepting chemotaxis protein</fullName>
    </submittedName>
</protein>
<evidence type="ECO:0000256" key="3">
    <source>
        <dbReference type="ARBA" id="ARBA00029447"/>
    </source>
</evidence>
<evidence type="ECO:0000256" key="5">
    <source>
        <dbReference type="SAM" id="Phobius"/>
    </source>
</evidence>
<comment type="similarity">
    <text evidence="3">Belongs to the methyl-accepting chemotaxis (MCP) protein family.</text>
</comment>
<dbReference type="PANTHER" id="PTHR32089">
    <property type="entry name" value="METHYL-ACCEPTING CHEMOTAXIS PROTEIN MCPB"/>
    <property type="match status" value="1"/>
</dbReference>
<feature type="transmembrane region" description="Helical" evidence="5">
    <location>
        <begin position="44"/>
        <end position="65"/>
    </location>
</feature>
<dbReference type="SUPFAM" id="SSF58104">
    <property type="entry name" value="Methyl-accepting chemotaxis protein (MCP) signaling domain"/>
    <property type="match status" value="1"/>
</dbReference>
<keyword evidence="5" id="KW-0472">Membrane</keyword>
<evidence type="ECO:0000259" key="7">
    <source>
        <dbReference type="PROSITE" id="PS50885"/>
    </source>
</evidence>
<dbReference type="EMBL" id="JAHCVJ010000003">
    <property type="protein sequence ID" value="MBT0664635.1"/>
    <property type="molecule type" value="Genomic_DNA"/>
</dbReference>
<reference evidence="8 9" key="1">
    <citation type="submission" date="2021-05" db="EMBL/GenBank/DDBJ databases">
        <title>The draft genome of Geobacter pelophilus DSM 12255.</title>
        <authorList>
            <person name="Xu Z."/>
            <person name="Masuda Y."/>
            <person name="Itoh H."/>
            <person name="Senoo K."/>
        </authorList>
    </citation>
    <scope>NUCLEOTIDE SEQUENCE [LARGE SCALE GENOMIC DNA]</scope>
    <source>
        <strain evidence="8 9">DSM 12255</strain>
    </source>
</reference>
<dbReference type="RefSeq" id="WP_214171391.1">
    <property type="nucleotide sequence ID" value="NZ_JAHCVJ010000003.1"/>
</dbReference>
<keyword evidence="5" id="KW-0812">Transmembrane</keyword>
<dbReference type="AlphaFoldDB" id="A0AAW4L499"/>
<evidence type="ECO:0000256" key="2">
    <source>
        <dbReference type="ARBA" id="ARBA00023224"/>
    </source>
</evidence>
<dbReference type="PROSITE" id="PS50885">
    <property type="entry name" value="HAMP"/>
    <property type="match status" value="1"/>
</dbReference>
<comment type="subcellular location">
    <subcellularLocation>
        <location evidence="1">Membrane</location>
    </subcellularLocation>
</comment>
<feature type="transmembrane region" description="Helical" evidence="5">
    <location>
        <begin position="17"/>
        <end position="38"/>
    </location>
</feature>
<evidence type="ECO:0000313" key="9">
    <source>
        <dbReference type="Proteomes" id="UP000811899"/>
    </source>
</evidence>
<keyword evidence="5" id="KW-1133">Transmembrane helix</keyword>
<gene>
    <name evidence="8" type="ORF">KI809_10025</name>
</gene>
<proteinExistence type="inferred from homology"/>
<evidence type="ECO:0000256" key="1">
    <source>
        <dbReference type="ARBA" id="ARBA00004370"/>
    </source>
</evidence>
<keyword evidence="9" id="KW-1185">Reference proteome</keyword>
<dbReference type="FunFam" id="1.10.287.950:FF:000001">
    <property type="entry name" value="Methyl-accepting chemotaxis sensory transducer"/>
    <property type="match status" value="1"/>
</dbReference>
<dbReference type="PANTHER" id="PTHR32089:SF112">
    <property type="entry name" value="LYSOZYME-LIKE PROTEIN-RELATED"/>
    <property type="match status" value="1"/>
</dbReference>
<dbReference type="SMART" id="SM00283">
    <property type="entry name" value="MA"/>
    <property type="match status" value="1"/>
</dbReference>
<accession>A0AAW4L499</accession>
<dbReference type="GO" id="GO:0006935">
    <property type="term" value="P:chemotaxis"/>
    <property type="evidence" value="ECO:0007669"/>
    <property type="project" value="InterPro"/>
</dbReference>
<keyword evidence="2 4" id="KW-0807">Transducer</keyword>
<dbReference type="PRINTS" id="PR00260">
    <property type="entry name" value="CHEMTRNSDUCR"/>
</dbReference>
<dbReference type="InterPro" id="IPR004089">
    <property type="entry name" value="MCPsignal_dom"/>
</dbReference>
<dbReference type="Gene3D" id="1.10.287.950">
    <property type="entry name" value="Methyl-accepting chemotaxis protein"/>
    <property type="match status" value="1"/>
</dbReference>
<feature type="domain" description="HAMP" evidence="7">
    <location>
        <begin position="63"/>
        <end position="115"/>
    </location>
</feature>
<dbReference type="Proteomes" id="UP000811899">
    <property type="component" value="Unassembled WGS sequence"/>
</dbReference>
<sequence>MKSLLDLYLCLKIRTRIFMLCICYSFCIIIAVVAGRSLPLSQAVASTAVFVVLGMLFSWLLFWTVNDAMQRILGYLARMTKGDLTETIAPKRNNEISTIIRSIGSLQATMRDIISQLSQTAEKVSTASGQLQSNADQIAAGTESVASQTNTVAVASEEMAATSGDIANNCMSAADNSSRASETARSGAEVVRQTTVCMERIANRVKGAAKTVEGLGQRSNQIGEIIGTIQDIADQTNLLALNAAIEAARAGEQGRGFAVVADEVRALAERTTRATQEISGMIKAIQHETGGAVAAIEEGVAEVEKGTEYSGLSGQSLEQILQQINDVTMQINQIATAANQQTSTTGEISNNIQQITAVIQQTAHGATDTASAAATLAMQSRELQRLVGQFSL</sequence>
<comment type="caution">
    <text evidence="8">The sequence shown here is derived from an EMBL/GenBank/DDBJ whole genome shotgun (WGS) entry which is preliminary data.</text>
</comment>
<dbReference type="InterPro" id="IPR004090">
    <property type="entry name" value="Chemotax_Me-accpt_rcpt"/>
</dbReference>
<dbReference type="GO" id="GO:0007165">
    <property type="term" value="P:signal transduction"/>
    <property type="evidence" value="ECO:0007669"/>
    <property type="project" value="UniProtKB-KW"/>
</dbReference>
<dbReference type="CDD" id="cd11386">
    <property type="entry name" value="MCP_signal"/>
    <property type="match status" value="1"/>
</dbReference>